<keyword evidence="3" id="KW-1185">Reference proteome</keyword>
<name>A0A6A4IAB5_9AGAR</name>
<gene>
    <name evidence="2" type="ORF">BT96DRAFT_1013169</name>
</gene>
<evidence type="ECO:0008006" key="4">
    <source>
        <dbReference type="Google" id="ProtNLM"/>
    </source>
</evidence>
<dbReference type="AlphaFoldDB" id="A0A6A4IAB5"/>
<protein>
    <recommendedName>
        <fullName evidence="4">F-box domain-containing protein</fullName>
    </recommendedName>
</protein>
<organism evidence="2 3">
    <name type="scientific">Gymnopus androsaceus JB14</name>
    <dbReference type="NCBI Taxonomy" id="1447944"/>
    <lineage>
        <taxon>Eukaryota</taxon>
        <taxon>Fungi</taxon>
        <taxon>Dikarya</taxon>
        <taxon>Basidiomycota</taxon>
        <taxon>Agaricomycotina</taxon>
        <taxon>Agaricomycetes</taxon>
        <taxon>Agaricomycetidae</taxon>
        <taxon>Agaricales</taxon>
        <taxon>Marasmiineae</taxon>
        <taxon>Omphalotaceae</taxon>
        <taxon>Gymnopus</taxon>
    </lineage>
</organism>
<evidence type="ECO:0000256" key="1">
    <source>
        <dbReference type="SAM" id="MobiDB-lite"/>
    </source>
</evidence>
<sequence length="481" mass="55562">MSKWDEVCILCGLRAGFPPQFIAYNRTKSKELLQWIDEVLRLLPKDNLDFTSRRIHTLLDTAMDAYSESVLNQHIMMPRLRAFLGTWRYFHTVVCVGYFEMDEYFGRDIVWSSDWPDEFGFPSGRNVQVKRAKIVWSGDPQVRIYHPIAEDTGSDTDDSDREKGSEEKPIPLSAAHAQGRCLSFYILEGPFYYLKAWLDLESMPSRSVMFSRGKESLSFEGELYEVINSREGRRDGLAGFLPYINYGDLRESVDQYQDCFIRTRNSAVHTTKAIQAHLEGEDLILAMLEDCQAHLYARPDVWPVPLDLKIDDAFPAKKLLPYKEMERTTAFLALPVELFIQILSLAPLSAIFTLAATCTEAHVQVTSQISRIIRTSVLSDTNETSMKWLLPVSTIPGENDRAFEVAWKWLAMANTNSPNSVENPFHHPEFPYLSFMKACYAASAWGMKNRRRIWGMVKQFEKIWRDYRTKGYEVHYFTHES</sequence>
<feature type="compositionally biased region" description="Basic and acidic residues" evidence="1">
    <location>
        <begin position="160"/>
        <end position="169"/>
    </location>
</feature>
<dbReference type="EMBL" id="ML769389">
    <property type="protein sequence ID" value="KAE9409082.1"/>
    <property type="molecule type" value="Genomic_DNA"/>
</dbReference>
<evidence type="ECO:0000313" key="2">
    <source>
        <dbReference type="EMBL" id="KAE9409082.1"/>
    </source>
</evidence>
<dbReference type="OrthoDB" id="2987940at2759"/>
<evidence type="ECO:0000313" key="3">
    <source>
        <dbReference type="Proteomes" id="UP000799118"/>
    </source>
</evidence>
<accession>A0A6A4IAB5</accession>
<reference evidence="2" key="1">
    <citation type="journal article" date="2019" name="Environ. Microbiol.">
        <title>Fungal ecological strategies reflected in gene transcription - a case study of two litter decomposers.</title>
        <authorList>
            <person name="Barbi F."/>
            <person name="Kohler A."/>
            <person name="Barry K."/>
            <person name="Baskaran P."/>
            <person name="Daum C."/>
            <person name="Fauchery L."/>
            <person name="Ihrmark K."/>
            <person name="Kuo A."/>
            <person name="LaButti K."/>
            <person name="Lipzen A."/>
            <person name="Morin E."/>
            <person name="Grigoriev I.V."/>
            <person name="Henrissat B."/>
            <person name="Lindahl B."/>
            <person name="Martin F."/>
        </authorList>
    </citation>
    <scope>NUCLEOTIDE SEQUENCE</scope>
    <source>
        <strain evidence="2">JB14</strain>
    </source>
</reference>
<proteinExistence type="predicted"/>
<dbReference type="Proteomes" id="UP000799118">
    <property type="component" value="Unassembled WGS sequence"/>
</dbReference>
<feature type="region of interest" description="Disordered" evidence="1">
    <location>
        <begin position="147"/>
        <end position="170"/>
    </location>
</feature>